<keyword evidence="1" id="KW-0051">Antiviral defense</keyword>
<organism evidence="3 4">
    <name type="scientific">Selenomonas timonae</name>
    <dbReference type="NCBI Taxonomy" id="2754044"/>
    <lineage>
        <taxon>Bacteria</taxon>
        <taxon>Bacillati</taxon>
        <taxon>Bacillota</taxon>
        <taxon>Negativicutes</taxon>
        <taxon>Selenomonadales</taxon>
        <taxon>Selenomonadaceae</taxon>
        <taxon>Selenomonas</taxon>
    </lineage>
</organism>
<gene>
    <name evidence="3" type="ORF">H1B31_10010</name>
</gene>
<feature type="domain" description="CRISPR type III-associated protein" evidence="2">
    <location>
        <begin position="302"/>
        <end position="452"/>
    </location>
</feature>
<dbReference type="NCBIfam" id="TIGR03986">
    <property type="entry name" value="TIGR03986 family CRISPR-associated RAMP protein"/>
    <property type="match status" value="1"/>
</dbReference>
<evidence type="ECO:0000256" key="1">
    <source>
        <dbReference type="ARBA" id="ARBA00023118"/>
    </source>
</evidence>
<dbReference type="Pfam" id="PF03787">
    <property type="entry name" value="RAMPs"/>
    <property type="match status" value="2"/>
</dbReference>
<reference evidence="3 4" key="1">
    <citation type="submission" date="2020-07" db="EMBL/GenBank/DDBJ databases">
        <title>Complete genome and description of Selenomonas timonensis sp. nov., a new bacterium isolated from a gingivitis subject.</title>
        <authorList>
            <person name="Antezack A."/>
        </authorList>
    </citation>
    <scope>NUCLEOTIDE SEQUENCE [LARGE SCALE GENOMIC DNA]</scope>
    <source>
        <strain evidence="3 4">Marseille-Q3039</strain>
    </source>
</reference>
<keyword evidence="4" id="KW-1185">Reference proteome</keyword>
<dbReference type="AlphaFoldDB" id="A0A7G7VJ75"/>
<dbReference type="RefSeq" id="WP_185980203.1">
    <property type="nucleotide sequence ID" value="NZ_CP060204.1"/>
</dbReference>
<sequence length="560" mass="63180">MANRIATAPYNFVSLPKGVLTSPIDNDAASDEERIENYRQHVLAPNRLSGRIDLTIETLTSVFVGADVETETFFSPTGVPMIPGSTIRGTIKNLFKIVTCSAMRGDGEDYEDRHLYFRALGGKGNAAVMKKVYEKRAPKEYTEAGYLIRVEEEQQYYICPAEYDTVQDADSVKRNAGCIFWDEPRKGQVTCYTGKMQNKAHYTIHHAPNWQERIPVPENIIQDYRDDISRAGVNILGSSVAKVDAAAAAFTGDSAIDLVVPCFYQEENGQVQHFGFGRFYRIPYRQSVGDHVIGMGTAKIDYTDALFGRKELWAGRLAFSDALPAGEVRSEFAAYPKVLGEPKPTSMQLYLEQENGTQLAHWDTPNACIRGYKLYWHQKNKTKWQNDVQQATKVSKTRITPVQAGSVFHGSIRFERLSEDELGALLKVLRIGGNDLCCKIGKGKSIGLGSVRITARLIRTDTEDSYRHAFDSTGVWNRAEREETMDAYIAAFDRELGERLDAGVHNRYRNAMAELSHMLDWKTTTIPDWEKKTRTMTIDDPDHPFQNRWILPTALEVKET</sequence>
<dbReference type="InterPro" id="IPR023825">
    <property type="entry name" value="CRISPR-assoc_RAMP_BGP1436"/>
</dbReference>
<name>A0A7G7VJ75_9FIRM</name>
<dbReference type="InterPro" id="IPR005537">
    <property type="entry name" value="RAMP_III_fam"/>
</dbReference>
<evidence type="ECO:0000259" key="2">
    <source>
        <dbReference type="Pfam" id="PF03787"/>
    </source>
</evidence>
<evidence type="ECO:0000313" key="3">
    <source>
        <dbReference type="EMBL" id="QNH54168.1"/>
    </source>
</evidence>
<accession>A0A7G7VJ75</accession>
<protein>
    <submittedName>
        <fullName evidence="3">TIGR03986 family CRISPR-associated RAMP protein</fullName>
    </submittedName>
</protein>
<dbReference type="EMBL" id="CP060204">
    <property type="protein sequence ID" value="QNH54168.1"/>
    <property type="molecule type" value="Genomic_DNA"/>
</dbReference>
<feature type="domain" description="CRISPR type III-associated protein" evidence="2">
    <location>
        <begin position="55"/>
        <end position="104"/>
    </location>
</feature>
<dbReference type="KEGG" id="stim:H1B31_10010"/>
<evidence type="ECO:0000313" key="4">
    <source>
        <dbReference type="Proteomes" id="UP000515480"/>
    </source>
</evidence>
<dbReference type="Proteomes" id="UP000515480">
    <property type="component" value="Chromosome"/>
</dbReference>
<dbReference type="GO" id="GO:0051607">
    <property type="term" value="P:defense response to virus"/>
    <property type="evidence" value="ECO:0007669"/>
    <property type="project" value="UniProtKB-KW"/>
</dbReference>
<proteinExistence type="predicted"/>